<keyword evidence="9 12" id="KW-1133">Transmembrane helix</keyword>
<evidence type="ECO:0000313" key="14">
    <source>
        <dbReference type="EMBL" id="CAK9055440.1"/>
    </source>
</evidence>
<evidence type="ECO:0000256" key="10">
    <source>
        <dbReference type="ARBA" id="ARBA00023049"/>
    </source>
</evidence>
<feature type="transmembrane region" description="Helical" evidence="12">
    <location>
        <begin position="28"/>
        <end position="45"/>
    </location>
</feature>
<evidence type="ECO:0000256" key="7">
    <source>
        <dbReference type="ARBA" id="ARBA00022801"/>
    </source>
</evidence>
<dbReference type="PANTHER" id="PTHR39188:SF3">
    <property type="entry name" value="STAGE IV SPORULATION PROTEIN FB"/>
    <property type="match status" value="1"/>
</dbReference>
<evidence type="ECO:0000256" key="8">
    <source>
        <dbReference type="ARBA" id="ARBA00022833"/>
    </source>
</evidence>
<dbReference type="Proteomes" id="UP001642484">
    <property type="component" value="Unassembled WGS sequence"/>
</dbReference>
<dbReference type="InterPro" id="IPR008915">
    <property type="entry name" value="Peptidase_M50"/>
</dbReference>
<dbReference type="Pfam" id="PF02163">
    <property type="entry name" value="Peptidase_M50"/>
    <property type="match status" value="1"/>
</dbReference>
<keyword evidence="6" id="KW-0479">Metal-binding</keyword>
<dbReference type="EMBL" id="CAXAMN010020001">
    <property type="protein sequence ID" value="CAK9055440.1"/>
    <property type="molecule type" value="Genomic_DNA"/>
</dbReference>
<protein>
    <recommendedName>
        <fullName evidence="13">Peptidase M50 domain-containing protein</fullName>
    </recommendedName>
</protein>
<keyword evidence="5 12" id="KW-0812">Transmembrane</keyword>
<evidence type="ECO:0000256" key="12">
    <source>
        <dbReference type="SAM" id="Phobius"/>
    </source>
</evidence>
<keyword evidence="4" id="KW-0645">Protease</keyword>
<comment type="subcellular location">
    <subcellularLocation>
        <location evidence="2">Membrane</location>
        <topology evidence="2">Multi-pass membrane protein</topology>
    </subcellularLocation>
</comment>
<evidence type="ECO:0000256" key="5">
    <source>
        <dbReference type="ARBA" id="ARBA00022692"/>
    </source>
</evidence>
<organism evidence="14 15">
    <name type="scientific">Durusdinium trenchii</name>
    <dbReference type="NCBI Taxonomy" id="1381693"/>
    <lineage>
        <taxon>Eukaryota</taxon>
        <taxon>Sar</taxon>
        <taxon>Alveolata</taxon>
        <taxon>Dinophyceae</taxon>
        <taxon>Suessiales</taxon>
        <taxon>Symbiodiniaceae</taxon>
        <taxon>Durusdinium</taxon>
    </lineage>
</organism>
<feature type="transmembrane region" description="Helical" evidence="12">
    <location>
        <begin position="199"/>
        <end position="220"/>
    </location>
</feature>
<accession>A0ABP0MVB1</accession>
<feature type="transmembrane region" description="Helical" evidence="12">
    <location>
        <begin position="122"/>
        <end position="145"/>
    </location>
</feature>
<gene>
    <name evidence="14" type="ORF">CCMP2556_LOCUS27572</name>
</gene>
<comment type="similarity">
    <text evidence="3">Belongs to the peptidase M50B family.</text>
</comment>
<keyword evidence="11 12" id="KW-0472">Membrane</keyword>
<evidence type="ECO:0000256" key="11">
    <source>
        <dbReference type="ARBA" id="ARBA00023136"/>
    </source>
</evidence>
<evidence type="ECO:0000256" key="6">
    <source>
        <dbReference type="ARBA" id="ARBA00022723"/>
    </source>
</evidence>
<comment type="caution">
    <text evidence="14">The sequence shown here is derived from an EMBL/GenBank/DDBJ whole genome shotgun (WGS) entry which is preliminary data.</text>
</comment>
<dbReference type="PANTHER" id="PTHR39188">
    <property type="entry name" value="MEMBRANE-ASSOCIATED ZINC METALLOPROTEASE M50B"/>
    <property type="match status" value="1"/>
</dbReference>
<evidence type="ECO:0000256" key="2">
    <source>
        <dbReference type="ARBA" id="ARBA00004141"/>
    </source>
</evidence>
<comment type="cofactor">
    <cofactor evidence="1">
        <name>Zn(2+)</name>
        <dbReference type="ChEBI" id="CHEBI:29105"/>
    </cofactor>
</comment>
<evidence type="ECO:0000256" key="3">
    <source>
        <dbReference type="ARBA" id="ARBA00007931"/>
    </source>
</evidence>
<evidence type="ECO:0000256" key="1">
    <source>
        <dbReference type="ARBA" id="ARBA00001947"/>
    </source>
</evidence>
<evidence type="ECO:0000256" key="4">
    <source>
        <dbReference type="ARBA" id="ARBA00022670"/>
    </source>
</evidence>
<sequence length="335" mass="34733">MPEGEVRGMEYLSVPCGSIMGIPIRLHVFLPLVALLAGISTMLAGHPWQSVILAVVVAGPLLLITVLLHELGHVWAAKRVGCSADHILLWPLGGLAFIGGSVKPKEQIFISGSGPATHVPMLGLWAAVLALLHGSVTLSTQGLWIDQDFGSLVCIAMLNTNLAMLLFNLLVPCFPLDCSRILASLLLLQGMEPSTAAKVIVACSVLALLAVLAISAWSVISHHSSSSLNLLVAIWLGAQTWRLHQARVHGQLASDPLFAAAMAGQAANTGSGQTIGSAGAAAAGIPASRFRSFQEGPTAMGKPAHPPSGQVGLAATLALAIALWVARADHSLNDS</sequence>
<keyword evidence="10" id="KW-0482">Metalloprotease</keyword>
<evidence type="ECO:0000313" key="15">
    <source>
        <dbReference type="Proteomes" id="UP001642484"/>
    </source>
</evidence>
<feature type="transmembrane region" description="Helical" evidence="12">
    <location>
        <begin position="308"/>
        <end position="326"/>
    </location>
</feature>
<name>A0ABP0MVB1_9DINO</name>
<keyword evidence="8" id="KW-0862">Zinc</keyword>
<evidence type="ECO:0000256" key="9">
    <source>
        <dbReference type="ARBA" id="ARBA00022989"/>
    </source>
</evidence>
<proteinExistence type="inferred from homology"/>
<keyword evidence="15" id="KW-1185">Reference proteome</keyword>
<feature type="domain" description="Peptidase M50" evidence="13">
    <location>
        <begin position="61"/>
        <end position="132"/>
    </location>
</feature>
<keyword evidence="7" id="KW-0378">Hydrolase</keyword>
<evidence type="ECO:0000259" key="13">
    <source>
        <dbReference type="Pfam" id="PF02163"/>
    </source>
</evidence>
<feature type="transmembrane region" description="Helical" evidence="12">
    <location>
        <begin position="51"/>
        <end position="69"/>
    </location>
</feature>
<reference evidence="14 15" key="1">
    <citation type="submission" date="2024-02" db="EMBL/GenBank/DDBJ databases">
        <authorList>
            <person name="Chen Y."/>
            <person name="Shah S."/>
            <person name="Dougan E. K."/>
            <person name="Thang M."/>
            <person name="Chan C."/>
        </authorList>
    </citation>
    <scope>NUCLEOTIDE SEQUENCE [LARGE SCALE GENOMIC DNA]</scope>
</reference>